<keyword evidence="4 6" id="KW-1133">Transmembrane helix</keyword>
<reference evidence="7" key="1">
    <citation type="submission" date="2022-05" db="EMBL/GenBank/DDBJ databases">
        <title>Sphingomonas sp. strain RP10 Genome sequencing and assembly.</title>
        <authorList>
            <person name="Kim I."/>
        </authorList>
    </citation>
    <scope>NUCLEOTIDE SEQUENCE</scope>
    <source>
        <strain evidence="7">RP10</strain>
    </source>
</reference>
<keyword evidence="5 6" id="KW-0472">Membrane</keyword>
<evidence type="ECO:0000256" key="6">
    <source>
        <dbReference type="SAM" id="Phobius"/>
    </source>
</evidence>
<dbReference type="PANTHER" id="PTHR34478">
    <property type="entry name" value="PROTEIN LEMA"/>
    <property type="match status" value="1"/>
</dbReference>
<comment type="subcellular location">
    <subcellularLocation>
        <location evidence="1">Membrane</location>
        <topology evidence="1">Single-pass membrane protein</topology>
    </subcellularLocation>
</comment>
<dbReference type="EMBL" id="JAMLDY010000007">
    <property type="protein sequence ID" value="MCP3734651.1"/>
    <property type="molecule type" value="Genomic_DNA"/>
</dbReference>
<evidence type="ECO:0000256" key="4">
    <source>
        <dbReference type="ARBA" id="ARBA00022989"/>
    </source>
</evidence>
<dbReference type="Proteomes" id="UP001139486">
    <property type="component" value="Unassembled WGS sequence"/>
</dbReference>
<dbReference type="SUPFAM" id="SSF140478">
    <property type="entry name" value="LemA-like"/>
    <property type="match status" value="1"/>
</dbReference>
<dbReference type="Pfam" id="PF04011">
    <property type="entry name" value="LemA"/>
    <property type="match status" value="1"/>
</dbReference>
<accession>A0A9X2KQJ4</accession>
<protein>
    <submittedName>
        <fullName evidence="7">LemA family protein</fullName>
    </submittedName>
</protein>
<evidence type="ECO:0000256" key="3">
    <source>
        <dbReference type="ARBA" id="ARBA00022692"/>
    </source>
</evidence>
<keyword evidence="3 6" id="KW-0812">Transmembrane</keyword>
<dbReference type="PANTHER" id="PTHR34478:SF2">
    <property type="entry name" value="MEMBRANE PROTEIN"/>
    <property type="match status" value="1"/>
</dbReference>
<evidence type="ECO:0000256" key="5">
    <source>
        <dbReference type="ARBA" id="ARBA00023136"/>
    </source>
</evidence>
<evidence type="ECO:0000313" key="8">
    <source>
        <dbReference type="Proteomes" id="UP001139486"/>
    </source>
</evidence>
<name>A0A9X2KQJ4_9SPHN</name>
<evidence type="ECO:0000256" key="1">
    <source>
        <dbReference type="ARBA" id="ARBA00004167"/>
    </source>
</evidence>
<sequence>MTGLWIVAIALCVVLYLWYAAIVTRRNRVGEALGGIDAQLTQRHDLIPNMLAIAKRFMAHEHDLIAEITALRAQGAAAVGGSDPAGLSARFATEERLGADLRRLMAVAENYPALQSQAPMLEAQHALMETETNIAAARRSYNAAVTDLRNAAQIFPGPLLAALAGAGTMPPFYESTAEARAPVDAGALL</sequence>
<comment type="similarity">
    <text evidence="2">Belongs to the LemA family.</text>
</comment>
<dbReference type="GO" id="GO:0016020">
    <property type="term" value="C:membrane"/>
    <property type="evidence" value="ECO:0007669"/>
    <property type="project" value="UniProtKB-SubCell"/>
</dbReference>
<dbReference type="RefSeq" id="WP_254288653.1">
    <property type="nucleotide sequence ID" value="NZ_JAMLDY010000007.1"/>
</dbReference>
<organism evidence="7 8">
    <name type="scientific">Sphingomonas liriopis</name>
    <dbReference type="NCBI Taxonomy" id="2949094"/>
    <lineage>
        <taxon>Bacteria</taxon>
        <taxon>Pseudomonadati</taxon>
        <taxon>Pseudomonadota</taxon>
        <taxon>Alphaproteobacteria</taxon>
        <taxon>Sphingomonadales</taxon>
        <taxon>Sphingomonadaceae</taxon>
        <taxon>Sphingomonas</taxon>
    </lineage>
</organism>
<feature type="transmembrane region" description="Helical" evidence="6">
    <location>
        <begin position="6"/>
        <end position="23"/>
    </location>
</feature>
<dbReference type="InterPro" id="IPR007156">
    <property type="entry name" value="MamQ_LemA"/>
</dbReference>
<dbReference type="Gene3D" id="1.20.1440.20">
    <property type="entry name" value="LemA-like domain"/>
    <property type="match status" value="1"/>
</dbReference>
<gene>
    <name evidence="7" type="ORF">M9979_07175</name>
</gene>
<dbReference type="InterPro" id="IPR023353">
    <property type="entry name" value="LemA-like_dom_sf"/>
</dbReference>
<comment type="caution">
    <text evidence="7">The sequence shown here is derived from an EMBL/GenBank/DDBJ whole genome shotgun (WGS) entry which is preliminary data.</text>
</comment>
<dbReference type="AlphaFoldDB" id="A0A9X2KQJ4"/>
<proteinExistence type="inferred from homology"/>
<evidence type="ECO:0000313" key="7">
    <source>
        <dbReference type="EMBL" id="MCP3734651.1"/>
    </source>
</evidence>
<keyword evidence="8" id="KW-1185">Reference proteome</keyword>
<evidence type="ECO:0000256" key="2">
    <source>
        <dbReference type="ARBA" id="ARBA00008854"/>
    </source>
</evidence>